<protein>
    <submittedName>
        <fullName evidence="3">Uncharacterized protein</fullName>
    </submittedName>
</protein>
<evidence type="ECO:0000313" key="3">
    <source>
        <dbReference type="EMBL" id="AQP44254.1"/>
    </source>
</evidence>
<sequence>MKRVLKFGAAAIVGALALSACGGDNTADRTTDPTTAGGETTAAGSEAAVDPGSLETTIKILAPSYSDSSEADWQTIIDKFNEEYPNVDVELQIAGWEGFTQTVQGRIQSNDLPDILNDNAFASAAAEGLLYPIDEVLSQETLDAIEPSLLANGVGTDGVQWAAPDIATARLMAYNKDLFEEAGIEAPPTTWAELEEASAKIVALGDDRYGYGMPLGSEEAQVESSLWLWGAGGDWVDGDTLNADTEAAAEAFAQMKKMHAEGYTQSRLEDNRQDVATLFQNGQLGMMMAHSAIVNDAVDKGIDVGLAPIPSKSGEGVALGVTDFIVAFNNEDADRKAATKAFLDLLYSDEMYEAWYKGTGLLPVTSSMIEKGVSEGDEIEAGFLEALPLVKFLPVGYAEWDALQGALQGEAYKVSTDDPATLLAQIQAMADAQA</sequence>
<organism evidence="3 4">
    <name type="scientific">Tessaracoccus flavus</name>
    <dbReference type="NCBI Taxonomy" id="1610493"/>
    <lineage>
        <taxon>Bacteria</taxon>
        <taxon>Bacillati</taxon>
        <taxon>Actinomycetota</taxon>
        <taxon>Actinomycetes</taxon>
        <taxon>Propionibacteriales</taxon>
        <taxon>Propionibacteriaceae</taxon>
        <taxon>Tessaracoccus</taxon>
    </lineage>
</organism>
<dbReference type="InterPro" id="IPR006059">
    <property type="entry name" value="SBP"/>
</dbReference>
<feature type="signal peptide" evidence="2">
    <location>
        <begin position="1"/>
        <end position="22"/>
    </location>
</feature>
<name>A0A1Q2CDR1_9ACTN</name>
<dbReference type="Proteomes" id="UP000188324">
    <property type="component" value="Chromosome"/>
</dbReference>
<proteinExistence type="predicted"/>
<evidence type="ECO:0000256" key="1">
    <source>
        <dbReference type="SAM" id="MobiDB-lite"/>
    </source>
</evidence>
<dbReference type="KEGG" id="tfl:RPIT_05020"/>
<accession>A0A1Q2CDR1</accession>
<evidence type="ECO:0000256" key="2">
    <source>
        <dbReference type="SAM" id="SignalP"/>
    </source>
</evidence>
<dbReference type="Gene3D" id="3.40.190.10">
    <property type="entry name" value="Periplasmic binding protein-like II"/>
    <property type="match status" value="1"/>
</dbReference>
<dbReference type="PANTHER" id="PTHR43649:SF30">
    <property type="entry name" value="ABC TRANSPORTER SUBSTRATE-BINDING PROTEIN"/>
    <property type="match status" value="1"/>
</dbReference>
<dbReference type="PROSITE" id="PS51257">
    <property type="entry name" value="PROKAR_LIPOPROTEIN"/>
    <property type="match status" value="1"/>
</dbReference>
<dbReference type="Pfam" id="PF13416">
    <property type="entry name" value="SBP_bac_8"/>
    <property type="match status" value="1"/>
</dbReference>
<dbReference type="RefSeq" id="WP_162274499.1">
    <property type="nucleotide sequence ID" value="NZ_CP019605.1"/>
</dbReference>
<feature type="chain" id="PRO_5043915623" evidence="2">
    <location>
        <begin position="23"/>
        <end position="434"/>
    </location>
</feature>
<keyword evidence="2" id="KW-0732">Signal</keyword>
<dbReference type="EMBL" id="CP019605">
    <property type="protein sequence ID" value="AQP44254.1"/>
    <property type="molecule type" value="Genomic_DNA"/>
</dbReference>
<feature type="region of interest" description="Disordered" evidence="1">
    <location>
        <begin position="23"/>
        <end position="49"/>
    </location>
</feature>
<dbReference type="AlphaFoldDB" id="A0A1Q2CDR1"/>
<dbReference type="PANTHER" id="PTHR43649">
    <property type="entry name" value="ARABINOSE-BINDING PROTEIN-RELATED"/>
    <property type="match status" value="1"/>
</dbReference>
<dbReference type="InterPro" id="IPR050490">
    <property type="entry name" value="Bact_solute-bd_prot1"/>
</dbReference>
<gene>
    <name evidence="3" type="ORF">RPIT_05020</name>
</gene>
<evidence type="ECO:0000313" key="4">
    <source>
        <dbReference type="Proteomes" id="UP000188324"/>
    </source>
</evidence>
<dbReference type="STRING" id="1610493.RPIT_05020"/>
<keyword evidence="4" id="KW-1185">Reference proteome</keyword>
<reference evidence="3 4" key="1">
    <citation type="journal article" date="2016" name="Int. J. Syst. Evol. Microbiol.">
        <title>Tessaracoccus flavus sp. nov., isolated from the drainage system of a lindane-producing factory.</title>
        <authorList>
            <person name="Kumari R."/>
            <person name="Singh P."/>
            <person name="Schumann P."/>
            <person name="Lal R."/>
        </authorList>
    </citation>
    <scope>NUCLEOTIDE SEQUENCE [LARGE SCALE GENOMIC DNA]</scope>
    <source>
        <strain evidence="3 4">RP1T</strain>
    </source>
</reference>
<dbReference type="SUPFAM" id="SSF53850">
    <property type="entry name" value="Periplasmic binding protein-like II"/>
    <property type="match status" value="1"/>
</dbReference>
<feature type="compositionally biased region" description="Low complexity" evidence="1">
    <location>
        <begin position="32"/>
        <end position="48"/>
    </location>
</feature>